<keyword evidence="8 13" id="KW-0659">Purine metabolism</keyword>
<proteinExistence type="inferred from homology"/>
<dbReference type="SMART" id="SM00095">
    <property type="entry name" value="TR_THY"/>
    <property type="match status" value="1"/>
</dbReference>
<comment type="catalytic activity">
    <reaction evidence="1 13">
        <text>5-hydroxyisourate + H2O = 5-hydroxy-2-oxo-4-ureido-2,5-dihydro-1H-imidazole-5-carboxylate + H(+)</text>
        <dbReference type="Rhea" id="RHEA:23736"/>
        <dbReference type="ChEBI" id="CHEBI:15377"/>
        <dbReference type="ChEBI" id="CHEBI:15378"/>
        <dbReference type="ChEBI" id="CHEBI:18072"/>
        <dbReference type="ChEBI" id="CHEBI:58639"/>
        <dbReference type="EC" id="3.5.2.17"/>
    </reaction>
</comment>
<sequence length="152" mass="17328">MYRFWKQFCTVKQMSIRLQHIKDHILAANQCAEMSSPPYSPLTTHVLNTGRGIPAASMVISLHLRNHTAASWTLLRTGATNDDGRCPGLITREAFVPGVYKMRFETGRYWEALGETCFYPYVEIVFTITDAAQKFHVPLLLSRFSYSTYRGS</sequence>
<evidence type="ECO:0000256" key="5">
    <source>
        <dbReference type="ARBA" id="ARBA00011881"/>
    </source>
</evidence>
<dbReference type="InParanoid" id="A0A3B1ID63"/>
<comment type="function">
    <text evidence="2">Catalyzes the hydrolysis of 5-hydroxyisourate (HIU) to 2-oxo-4-hydroxy-4-carboxy-5-ureidoimidazoline (OHCU).</text>
</comment>
<dbReference type="Bgee" id="ENSAMXG00000031613">
    <property type="expression patterns" value="Expressed in liver and 4 other cell types or tissues"/>
</dbReference>
<organism evidence="15 16">
    <name type="scientific">Astyanax mexicanus</name>
    <name type="common">Blind cave fish</name>
    <name type="synonym">Astyanax fasciatus mexicanus</name>
    <dbReference type="NCBI Taxonomy" id="7994"/>
    <lineage>
        <taxon>Eukaryota</taxon>
        <taxon>Metazoa</taxon>
        <taxon>Chordata</taxon>
        <taxon>Craniata</taxon>
        <taxon>Vertebrata</taxon>
        <taxon>Euteleostomi</taxon>
        <taxon>Actinopterygii</taxon>
        <taxon>Neopterygii</taxon>
        <taxon>Teleostei</taxon>
        <taxon>Ostariophysi</taxon>
        <taxon>Characiformes</taxon>
        <taxon>Characoidei</taxon>
        <taxon>Acestrorhamphidae</taxon>
        <taxon>Acestrorhamphinae</taxon>
        <taxon>Astyanax</taxon>
    </lineage>
</organism>
<dbReference type="SUPFAM" id="SSF49472">
    <property type="entry name" value="Transthyretin (synonym: prealbumin)"/>
    <property type="match status" value="1"/>
</dbReference>
<evidence type="ECO:0000256" key="4">
    <source>
        <dbReference type="ARBA" id="ARBA00009850"/>
    </source>
</evidence>
<dbReference type="GeneTree" id="ENSGT00940000153229"/>
<dbReference type="Proteomes" id="UP000018467">
    <property type="component" value="Unassembled WGS sequence"/>
</dbReference>
<evidence type="ECO:0000256" key="3">
    <source>
        <dbReference type="ARBA" id="ARBA00004275"/>
    </source>
</evidence>
<dbReference type="STRING" id="7994.ENSAMXP00000027611"/>
<evidence type="ECO:0000256" key="8">
    <source>
        <dbReference type="ARBA" id="ARBA00022631"/>
    </source>
</evidence>
<feature type="domain" description="Transthyretin/hydroxyisourate hydrolase" evidence="14">
    <location>
        <begin position="37"/>
        <end position="151"/>
    </location>
</feature>
<dbReference type="Ensembl" id="ENSAMXT00000038678.1">
    <property type="protein sequence ID" value="ENSAMXP00000027611.1"/>
    <property type="gene ID" value="ENSAMXG00000031613.1"/>
</dbReference>
<comment type="subunit">
    <text evidence="5 13">Homotetramer.</text>
</comment>
<accession>A0A3B1ID63</accession>
<evidence type="ECO:0000256" key="2">
    <source>
        <dbReference type="ARBA" id="ARBA00002704"/>
    </source>
</evidence>
<name>A0A3B1ID63_ASTMX</name>
<evidence type="ECO:0000256" key="11">
    <source>
        <dbReference type="ARBA" id="ARBA00060539"/>
    </source>
</evidence>
<dbReference type="GO" id="GO:0006144">
    <property type="term" value="P:purine nucleobase metabolic process"/>
    <property type="evidence" value="ECO:0007669"/>
    <property type="project" value="UniProtKB-KW"/>
</dbReference>
<keyword evidence="10" id="KW-0576">Peroxisome</keyword>
<dbReference type="InterPro" id="IPR014306">
    <property type="entry name" value="Hydroxyisourate_hydrolase"/>
</dbReference>
<dbReference type="InterPro" id="IPR023418">
    <property type="entry name" value="Thyroxine_BS"/>
</dbReference>
<feature type="binding site" evidence="12">
    <location>
        <position position="45"/>
    </location>
    <ligand>
        <name>substrate</name>
    </ligand>
</feature>
<dbReference type="PANTHER" id="PTHR10395:SF11">
    <property type="entry name" value="5-HYDROXYISOURATE HYDROLASE"/>
    <property type="match status" value="1"/>
</dbReference>
<comment type="similarity">
    <text evidence="4 13">Belongs to the transthyretin family. 5-hydroxyisourate hydrolase subfamily.</text>
</comment>
<dbReference type="InterPro" id="IPR036817">
    <property type="entry name" value="Transthyretin/HIU_hydrolase_sf"/>
</dbReference>
<dbReference type="PRINTS" id="PR00189">
    <property type="entry name" value="TRNSTHYRETIN"/>
</dbReference>
<keyword evidence="9 13" id="KW-0378">Hydrolase</keyword>
<feature type="binding site" evidence="12">
    <location>
        <position position="85"/>
    </location>
    <ligand>
        <name>substrate</name>
    </ligand>
</feature>
<dbReference type="EC" id="3.5.2.17" evidence="6 13"/>
<reference evidence="16" key="2">
    <citation type="journal article" date="2014" name="Nat. Commun.">
        <title>The cavefish genome reveals candidate genes for eye loss.</title>
        <authorList>
            <person name="McGaugh S.E."/>
            <person name="Gross J.B."/>
            <person name="Aken B."/>
            <person name="Blin M."/>
            <person name="Borowsky R."/>
            <person name="Chalopin D."/>
            <person name="Hinaux H."/>
            <person name="Jeffery W.R."/>
            <person name="Keene A."/>
            <person name="Ma L."/>
            <person name="Minx P."/>
            <person name="Murphy D."/>
            <person name="O'Quin K.E."/>
            <person name="Retaux S."/>
            <person name="Rohner N."/>
            <person name="Searle S.M."/>
            <person name="Stahl B.A."/>
            <person name="Tabin C."/>
            <person name="Volff J.N."/>
            <person name="Yoshizawa M."/>
            <person name="Warren W.C."/>
        </authorList>
    </citation>
    <scope>NUCLEOTIDE SEQUENCE [LARGE SCALE GENOMIC DNA]</scope>
    <source>
        <strain evidence="16">female</strain>
    </source>
</reference>
<reference evidence="16" key="1">
    <citation type="submission" date="2013-03" db="EMBL/GenBank/DDBJ databases">
        <authorList>
            <person name="Jeffery W."/>
            <person name="Warren W."/>
            <person name="Wilson R.K."/>
        </authorList>
    </citation>
    <scope>NUCLEOTIDE SEQUENCE</scope>
    <source>
        <strain evidence="16">female</strain>
    </source>
</reference>
<dbReference type="CDD" id="cd05822">
    <property type="entry name" value="TLP_HIUase"/>
    <property type="match status" value="1"/>
</dbReference>
<evidence type="ECO:0000256" key="7">
    <source>
        <dbReference type="ARBA" id="ARBA00017539"/>
    </source>
</evidence>
<evidence type="ECO:0000256" key="10">
    <source>
        <dbReference type="ARBA" id="ARBA00023140"/>
    </source>
</evidence>
<dbReference type="Gene3D" id="2.60.40.180">
    <property type="entry name" value="Transthyretin/hydroxyisourate hydrolase domain"/>
    <property type="match status" value="1"/>
</dbReference>
<dbReference type="GO" id="GO:0005777">
    <property type="term" value="C:peroxisome"/>
    <property type="evidence" value="ECO:0007669"/>
    <property type="project" value="UniProtKB-SubCell"/>
</dbReference>
<comment type="subcellular location">
    <subcellularLocation>
        <location evidence="3">Peroxisome</location>
    </subcellularLocation>
</comment>
<evidence type="ECO:0000313" key="15">
    <source>
        <dbReference type="Ensembl" id="ENSAMXP00000027611.1"/>
    </source>
</evidence>
<dbReference type="GO" id="GO:0033971">
    <property type="term" value="F:hydroxyisourate hydrolase activity"/>
    <property type="evidence" value="ECO:0007669"/>
    <property type="project" value="UniProtKB-EC"/>
</dbReference>
<dbReference type="Pfam" id="PF00576">
    <property type="entry name" value="Transthyretin"/>
    <property type="match status" value="1"/>
</dbReference>
<evidence type="ECO:0000256" key="1">
    <source>
        <dbReference type="ARBA" id="ARBA00001043"/>
    </source>
</evidence>
<evidence type="ECO:0000256" key="12">
    <source>
        <dbReference type="PIRSR" id="PIRSR600895-51"/>
    </source>
</evidence>
<evidence type="ECO:0000259" key="14">
    <source>
        <dbReference type="SMART" id="SM00095"/>
    </source>
</evidence>
<keyword evidence="16" id="KW-1185">Reference proteome</keyword>
<dbReference type="NCBIfam" id="TIGR02962">
    <property type="entry name" value="hdxy_isourate"/>
    <property type="match status" value="1"/>
</dbReference>
<dbReference type="PROSITE" id="PS00768">
    <property type="entry name" value="TRANSTHYRETIN_1"/>
    <property type="match status" value="1"/>
</dbReference>
<dbReference type="PANTHER" id="PTHR10395">
    <property type="entry name" value="URICASE AND TRANSTHYRETIN-RELATED"/>
    <property type="match status" value="1"/>
</dbReference>
<evidence type="ECO:0000256" key="13">
    <source>
        <dbReference type="RuleBase" id="RU361270"/>
    </source>
</evidence>
<dbReference type="InterPro" id="IPR000895">
    <property type="entry name" value="Transthyretin/HIU_hydrolase"/>
</dbReference>
<evidence type="ECO:0000313" key="16">
    <source>
        <dbReference type="Proteomes" id="UP000018467"/>
    </source>
</evidence>
<dbReference type="AlphaFoldDB" id="A0A3B1ID63"/>
<reference evidence="15" key="4">
    <citation type="submission" date="2025-09" db="UniProtKB">
        <authorList>
            <consortium name="Ensembl"/>
        </authorList>
    </citation>
    <scope>IDENTIFICATION</scope>
</reference>
<evidence type="ECO:0000256" key="6">
    <source>
        <dbReference type="ARBA" id="ARBA00012609"/>
    </source>
</evidence>
<comment type="pathway">
    <text evidence="11">Purine metabolism; urate degradation; (S)-allantoin from urate: step 2/3.</text>
</comment>
<evidence type="ECO:0000256" key="9">
    <source>
        <dbReference type="ARBA" id="ARBA00022801"/>
    </source>
</evidence>
<reference evidence="15" key="3">
    <citation type="submission" date="2025-08" db="UniProtKB">
        <authorList>
            <consortium name="Ensembl"/>
        </authorList>
    </citation>
    <scope>IDENTIFICATION</scope>
</reference>
<protein>
    <recommendedName>
        <fullName evidence="7 13">5-hydroxyisourate hydrolase</fullName>
        <shortName evidence="13">HIU hydrolase</shortName>
        <shortName evidence="13">HIUHase</shortName>
        <ecNumber evidence="6 13">3.5.2.17</ecNumber>
    </recommendedName>
</protein>
<dbReference type="FunFam" id="2.60.40.180:FF:000004">
    <property type="entry name" value="5-hydroxyisourate hydrolase"/>
    <property type="match status" value="1"/>
</dbReference>
<dbReference type="InterPro" id="IPR023416">
    <property type="entry name" value="Transthyretin/HIU_hydrolase_d"/>
</dbReference>
<feature type="binding site" evidence="12">
    <location>
        <position position="149"/>
    </location>
    <ligand>
        <name>substrate</name>
    </ligand>
</feature>
<dbReference type="FunCoup" id="A0A3B1ID63">
    <property type="interactions" value="36"/>
</dbReference>